<evidence type="ECO:0000256" key="5">
    <source>
        <dbReference type="ARBA" id="ARBA00022786"/>
    </source>
</evidence>
<evidence type="ECO:0000259" key="11">
    <source>
        <dbReference type="PROSITE" id="PS50249"/>
    </source>
</evidence>
<evidence type="ECO:0000256" key="3">
    <source>
        <dbReference type="ARBA" id="ARBA00022670"/>
    </source>
</evidence>
<comment type="caution">
    <text evidence="12">The sequence shown here is derived from an EMBL/GenBank/DDBJ whole genome shotgun (WGS) entry which is preliminary data.</text>
</comment>
<feature type="coiled-coil region" evidence="9">
    <location>
        <begin position="88"/>
        <end position="276"/>
    </location>
</feature>
<keyword evidence="4" id="KW-0479">Metal-binding</keyword>
<dbReference type="GO" id="GO:0016020">
    <property type="term" value="C:membrane"/>
    <property type="evidence" value="ECO:0007669"/>
    <property type="project" value="TreeGrafter"/>
</dbReference>
<reference evidence="12" key="1">
    <citation type="submission" date="2020-01" db="EMBL/GenBank/DDBJ databases">
        <title>Development of genomics and gene disruption for Polysphondylium violaceum indicates a role for the polyketide synthase stlB in stalk morphogenesis.</title>
        <authorList>
            <person name="Narita B."/>
            <person name="Kawabe Y."/>
            <person name="Kin K."/>
            <person name="Saito T."/>
            <person name="Gibbs R."/>
            <person name="Kuspa A."/>
            <person name="Muzny D."/>
            <person name="Queller D."/>
            <person name="Richards S."/>
            <person name="Strassman J."/>
            <person name="Sucgang R."/>
            <person name="Worley K."/>
            <person name="Schaap P."/>
        </authorList>
    </citation>
    <scope>NUCLEOTIDE SEQUENCE</scope>
    <source>
        <strain evidence="12">QSvi11</strain>
    </source>
</reference>
<dbReference type="InterPro" id="IPR000555">
    <property type="entry name" value="JAMM/MPN+_dom"/>
</dbReference>
<comment type="cofactor">
    <cofactor evidence="1">
        <name>Zn(2+)</name>
        <dbReference type="ChEBI" id="CHEBI:29105"/>
    </cofactor>
</comment>
<dbReference type="Pfam" id="PF01398">
    <property type="entry name" value="JAB"/>
    <property type="match status" value="1"/>
</dbReference>
<dbReference type="InterPro" id="IPR044098">
    <property type="entry name" value="STAMBP/STALP-like_MPN"/>
</dbReference>
<feature type="region of interest" description="Disordered" evidence="10">
    <location>
        <begin position="427"/>
        <end position="451"/>
    </location>
</feature>
<evidence type="ECO:0000256" key="7">
    <source>
        <dbReference type="ARBA" id="ARBA00022833"/>
    </source>
</evidence>
<protein>
    <recommendedName>
        <fullName evidence="11">MPN domain-containing protein</fullName>
    </recommendedName>
</protein>
<dbReference type="Pfam" id="PF08969">
    <property type="entry name" value="USP8_dimer"/>
    <property type="match status" value="1"/>
</dbReference>
<dbReference type="SUPFAM" id="SSF102712">
    <property type="entry name" value="JAB1/MPN domain"/>
    <property type="match status" value="1"/>
</dbReference>
<feature type="region of interest" description="Disordered" evidence="10">
    <location>
        <begin position="360"/>
        <end position="394"/>
    </location>
</feature>
<evidence type="ECO:0000256" key="10">
    <source>
        <dbReference type="SAM" id="MobiDB-lite"/>
    </source>
</evidence>
<evidence type="ECO:0000256" key="8">
    <source>
        <dbReference type="ARBA" id="ARBA00023049"/>
    </source>
</evidence>
<evidence type="ECO:0000256" key="9">
    <source>
        <dbReference type="SAM" id="Coils"/>
    </source>
</evidence>
<keyword evidence="6" id="KW-0378">Hydrolase</keyword>
<comment type="similarity">
    <text evidence="2">Belongs to the peptidase M67C family.</text>
</comment>
<keyword evidence="5" id="KW-0833">Ubl conjugation pathway</keyword>
<dbReference type="EMBL" id="AJWJ01000041">
    <property type="protein sequence ID" value="KAF2077025.1"/>
    <property type="molecule type" value="Genomic_DNA"/>
</dbReference>
<dbReference type="GO" id="GO:0046872">
    <property type="term" value="F:metal ion binding"/>
    <property type="evidence" value="ECO:0007669"/>
    <property type="project" value="UniProtKB-KW"/>
</dbReference>
<dbReference type="GO" id="GO:0140492">
    <property type="term" value="F:metal-dependent deubiquitinase activity"/>
    <property type="evidence" value="ECO:0007669"/>
    <property type="project" value="InterPro"/>
</dbReference>
<keyword evidence="3" id="KW-0645">Protease</keyword>
<name>A0A8J4V1G0_9MYCE</name>
<keyword evidence="13" id="KW-1185">Reference proteome</keyword>
<dbReference type="GO" id="GO:0070536">
    <property type="term" value="P:protein K63-linked deubiquitination"/>
    <property type="evidence" value="ECO:0007669"/>
    <property type="project" value="InterPro"/>
</dbReference>
<feature type="domain" description="MPN" evidence="11">
    <location>
        <begin position="571"/>
        <end position="700"/>
    </location>
</feature>
<dbReference type="InterPro" id="IPR037518">
    <property type="entry name" value="MPN"/>
</dbReference>
<dbReference type="InterPro" id="IPR015063">
    <property type="entry name" value="USP8_dimer"/>
</dbReference>
<proteinExistence type="inferred from homology"/>
<keyword evidence="9" id="KW-0175">Coiled coil</keyword>
<accession>A0A8J4V1G0</accession>
<dbReference type="CDD" id="cd08066">
    <property type="entry name" value="MPN_AMSH_like"/>
    <property type="match status" value="1"/>
</dbReference>
<dbReference type="GO" id="GO:0005768">
    <property type="term" value="C:endosome"/>
    <property type="evidence" value="ECO:0007669"/>
    <property type="project" value="TreeGrafter"/>
</dbReference>
<evidence type="ECO:0000256" key="4">
    <source>
        <dbReference type="ARBA" id="ARBA00022723"/>
    </source>
</evidence>
<feature type="compositionally biased region" description="Low complexity" evidence="10">
    <location>
        <begin position="380"/>
        <end position="394"/>
    </location>
</feature>
<gene>
    <name evidence="12" type="ORF">CYY_001657</name>
</gene>
<dbReference type="OrthoDB" id="3640at2759"/>
<evidence type="ECO:0000256" key="1">
    <source>
        <dbReference type="ARBA" id="ARBA00001947"/>
    </source>
</evidence>
<dbReference type="Gene3D" id="3.40.140.10">
    <property type="entry name" value="Cytidine Deaminase, domain 2"/>
    <property type="match status" value="1"/>
</dbReference>
<dbReference type="Gene3D" id="1.20.58.80">
    <property type="entry name" value="Phosphotransferase system, lactose/cellobiose-type IIA subunit"/>
    <property type="match status" value="1"/>
</dbReference>
<dbReference type="PANTHER" id="PTHR12947:SF13">
    <property type="entry name" value="FI19924P1"/>
    <property type="match status" value="1"/>
</dbReference>
<dbReference type="PANTHER" id="PTHR12947">
    <property type="entry name" value="AMSH-LIKE PROTEASE"/>
    <property type="match status" value="1"/>
</dbReference>
<evidence type="ECO:0000313" key="13">
    <source>
        <dbReference type="Proteomes" id="UP000695562"/>
    </source>
</evidence>
<dbReference type="FunFam" id="3.40.140.10:FF:000033">
    <property type="entry name" value="AMSH-like protease sst2"/>
    <property type="match status" value="1"/>
</dbReference>
<keyword evidence="8" id="KW-0482">Metalloprotease</keyword>
<dbReference type="GO" id="GO:0061578">
    <property type="term" value="F:K63-linked deubiquitinase activity"/>
    <property type="evidence" value="ECO:0007669"/>
    <property type="project" value="InterPro"/>
</dbReference>
<dbReference type="SMART" id="SM00232">
    <property type="entry name" value="JAB_MPN"/>
    <property type="match status" value="1"/>
</dbReference>
<organism evidence="12 13">
    <name type="scientific">Polysphondylium violaceum</name>
    <dbReference type="NCBI Taxonomy" id="133409"/>
    <lineage>
        <taxon>Eukaryota</taxon>
        <taxon>Amoebozoa</taxon>
        <taxon>Evosea</taxon>
        <taxon>Eumycetozoa</taxon>
        <taxon>Dictyostelia</taxon>
        <taxon>Dictyosteliales</taxon>
        <taxon>Dictyosteliaceae</taxon>
        <taxon>Polysphondylium</taxon>
    </lineage>
</organism>
<sequence>MGNEKPLYLANTFQELVDNNVNKIEVDKNYKIFLYLSTLNNLIKQADIYKSEGDMEMAFVFLFRFVLLTLEKLPKHPEYSDSKFAKSRDTLKNEAKAKINELENIKSNLLNRYQNLAKEKEKQLQIRLEREERERQENEKRLKEIREKQEQDRIQQQEIDQQLEWEREIKKIQDEKEERENFLKRKQKIERNIRQAQFQQQSKQLRLEALREQRLAEEQDRIQQQKLKDEEIRLQNEIIQQEQQQKQYEQELLKQQQDEENRIDLLNNNNNDILDNTSSNVVENNNNNVEIIDSYSSNNSKIIENNINQEFENTSISFDTDELVKYLEKDKSSSSSSKQDENNNLDYLIDPSFVSTEITSTKPSLKLPPLPLNSTDTNQSLEYPSLNNSNNSNNSFLQQYQYQQQQQQQQKVQSPPQYKTYTPQYQQHRVPPQPHIPYQQQQQQHQHFQQKTTTYAPQFYPNQQYLQQQQYYSPPISSSAISQQNVKATSYYSQIQHPSIPNHNNQTTTQNLYQRQSLLQNGAPNQQQSYLNQQQNISASKLTNVQNPTLASKSNLNSTEASKKLSKLRKIIVNDGLFDEFMKLAHQNTRNQIETCGILSGTLSNDVFKVTTLIIPKQEGTSDTCNTIEEHEIFEYQLEHDLLTLGWIHTHPTQDCFLSAVDVHTHCSYQYLLPEAIAVVMSPSVVPDRGIFRLTDPPGMETVQKCKLKSFHPHPPVNGVPIYRMAEHVQVNRGKGDSKVIDLRTLKK</sequence>
<dbReference type="GO" id="GO:0006508">
    <property type="term" value="P:proteolysis"/>
    <property type="evidence" value="ECO:0007669"/>
    <property type="project" value="UniProtKB-KW"/>
</dbReference>
<dbReference type="Proteomes" id="UP000695562">
    <property type="component" value="Unassembled WGS sequence"/>
</dbReference>
<evidence type="ECO:0000256" key="2">
    <source>
        <dbReference type="ARBA" id="ARBA00010981"/>
    </source>
</evidence>
<dbReference type="AlphaFoldDB" id="A0A8J4V1G0"/>
<keyword evidence="7" id="KW-0862">Zinc</keyword>
<evidence type="ECO:0000313" key="12">
    <source>
        <dbReference type="EMBL" id="KAF2077025.1"/>
    </source>
</evidence>
<evidence type="ECO:0000256" key="6">
    <source>
        <dbReference type="ARBA" id="ARBA00022801"/>
    </source>
</evidence>
<feature type="compositionally biased region" description="Low complexity" evidence="10">
    <location>
        <begin position="436"/>
        <end position="450"/>
    </location>
</feature>
<dbReference type="SUPFAM" id="SSF140856">
    <property type="entry name" value="USP8 N-terminal domain-like"/>
    <property type="match status" value="1"/>
</dbReference>
<dbReference type="PROSITE" id="PS50249">
    <property type="entry name" value="MPN"/>
    <property type="match status" value="1"/>
</dbReference>